<feature type="domain" description="SAM" evidence="3">
    <location>
        <begin position="686"/>
        <end position="751"/>
    </location>
</feature>
<protein>
    <recommendedName>
        <fullName evidence="3">SAM domain-containing protein</fullName>
    </recommendedName>
</protein>
<organism evidence="4 5">
    <name type="scientific">Clavelina lepadiformis</name>
    <name type="common">Light-bulb sea squirt</name>
    <name type="synonym">Ascidia lepadiformis</name>
    <dbReference type="NCBI Taxonomy" id="159417"/>
    <lineage>
        <taxon>Eukaryota</taxon>
        <taxon>Metazoa</taxon>
        <taxon>Chordata</taxon>
        <taxon>Tunicata</taxon>
        <taxon>Ascidiacea</taxon>
        <taxon>Aplousobranchia</taxon>
        <taxon>Clavelinidae</taxon>
        <taxon>Clavelina</taxon>
    </lineage>
</organism>
<evidence type="ECO:0000313" key="4">
    <source>
        <dbReference type="EMBL" id="CAK8680126.1"/>
    </source>
</evidence>
<evidence type="ECO:0000259" key="3">
    <source>
        <dbReference type="SMART" id="SM00454"/>
    </source>
</evidence>
<keyword evidence="5" id="KW-1185">Reference proteome</keyword>
<name>A0ABP0FKH3_CLALP</name>
<dbReference type="Proteomes" id="UP001642483">
    <property type="component" value="Unassembled WGS sequence"/>
</dbReference>
<feature type="region of interest" description="Disordered" evidence="2">
    <location>
        <begin position="163"/>
        <end position="282"/>
    </location>
</feature>
<feature type="coiled-coil region" evidence="1">
    <location>
        <begin position="595"/>
        <end position="653"/>
    </location>
</feature>
<dbReference type="InterPro" id="IPR001660">
    <property type="entry name" value="SAM"/>
</dbReference>
<dbReference type="InterPro" id="IPR013761">
    <property type="entry name" value="SAM/pointed_sf"/>
</dbReference>
<dbReference type="CDD" id="cd09487">
    <property type="entry name" value="SAM_superfamily"/>
    <property type="match status" value="1"/>
</dbReference>
<dbReference type="EMBL" id="CAWYQH010000068">
    <property type="protein sequence ID" value="CAK8680126.1"/>
    <property type="molecule type" value="Genomic_DNA"/>
</dbReference>
<accession>A0ABP0FKH3</accession>
<feature type="compositionally biased region" description="Polar residues" evidence="2">
    <location>
        <begin position="409"/>
        <end position="429"/>
    </location>
</feature>
<feature type="compositionally biased region" description="Low complexity" evidence="2">
    <location>
        <begin position="347"/>
        <end position="356"/>
    </location>
</feature>
<dbReference type="SMART" id="SM00454">
    <property type="entry name" value="SAM"/>
    <property type="match status" value="1"/>
</dbReference>
<feature type="compositionally biased region" description="Polar residues" evidence="2">
    <location>
        <begin position="184"/>
        <end position="194"/>
    </location>
</feature>
<dbReference type="Pfam" id="PF00536">
    <property type="entry name" value="SAM_1"/>
    <property type="match status" value="1"/>
</dbReference>
<feature type="compositionally biased region" description="Pro residues" evidence="2">
    <location>
        <begin position="72"/>
        <end position="83"/>
    </location>
</feature>
<gene>
    <name evidence="4" type="ORF">CVLEPA_LOCUS10412</name>
</gene>
<evidence type="ECO:0000313" key="5">
    <source>
        <dbReference type="Proteomes" id="UP001642483"/>
    </source>
</evidence>
<dbReference type="SUPFAM" id="SSF47769">
    <property type="entry name" value="SAM/Pointed domain"/>
    <property type="match status" value="1"/>
</dbReference>
<evidence type="ECO:0000256" key="2">
    <source>
        <dbReference type="SAM" id="MobiDB-lite"/>
    </source>
</evidence>
<dbReference type="Gene3D" id="1.10.150.50">
    <property type="entry name" value="Transcription Factor, Ets-1"/>
    <property type="match status" value="1"/>
</dbReference>
<feature type="region of interest" description="Disordered" evidence="2">
    <location>
        <begin position="317"/>
        <end position="546"/>
    </location>
</feature>
<feature type="compositionally biased region" description="Basic and acidic residues" evidence="2">
    <location>
        <begin position="325"/>
        <end position="338"/>
    </location>
</feature>
<feature type="region of interest" description="Disordered" evidence="2">
    <location>
        <begin position="45"/>
        <end position="130"/>
    </location>
</feature>
<proteinExistence type="predicted"/>
<evidence type="ECO:0000256" key="1">
    <source>
        <dbReference type="SAM" id="Coils"/>
    </source>
</evidence>
<keyword evidence="1" id="KW-0175">Coiled coil</keyword>
<sequence>MGTRGSTRMDRISFNGDDNYVVTNHSTLQHQTNVYAYPSNHVAQSRRCASTAPPSPEDKEWNKISSPGNYQSPPPRSRAPPSPGVKTVWDGRKTPTSNHVPPNGIPRPMSTGPCSGPHLRRKSGESNKPVPALRRSLCFENEVESRSRNEAGARLVLEQSCNPANPSMRLAPQSPGQTKVKPYANQQPNFNNATPARPPKPYDSHHVINQKPPIEPHQTHHLRNTSSPPNNLRRCETPSPGHRKSANLDRSFGKDSQADVKDPRPARHTSPSQHKARHMSRDYYPQQNFSFRRAVHRSVSSDSEQCALPNDAKCQLQDKAPLSPKGDRCQRKSDDRDSGTVVEPETSVFDFDSSVLSDEDDLNNSHIMKKPMSPGRVSNQHHSPQRGDICSRSSTPILPPLSSDEEQSHLLTHQQSVLTRSPSVKQSPNVCMRNGKPENKVKPLRHVANPSLGGNAELSPTESALNEAQGRKHEQRITSKIISSKLQRGASVVRRGFHSRASSGDEKHSKKSRQRRRYDDSDVTDCSQQRPMYRLPAGRKSFHPPSYASYRTSNMINDRSEYGETSSVRSITTTSVCSSVMRKAGSRRASRRYQLEKYSKEIRSVTKRFTRLESHVVTLARSLAQLSSELRQQNITSREIEDLRHQMEELRARQLLSNEPKSRNKSMTSVVVKGGNQPKITKLVKFFGEQPPLLNLFLKQLGYEKYIKNFECESIGMMELPYMDEKRLHDIGIPLGPRLRIMKEAQKSSYV</sequence>
<comment type="caution">
    <text evidence="4">The sequence shown here is derived from an EMBL/GenBank/DDBJ whole genome shotgun (WGS) entry which is preliminary data.</text>
</comment>
<reference evidence="4 5" key="1">
    <citation type="submission" date="2024-02" db="EMBL/GenBank/DDBJ databases">
        <authorList>
            <person name="Daric V."/>
            <person name="Darras S."/>
        </authorList>
    </citation>
    <scope>NUCLEOTIDE SEQUENCE [LARGE SCALE GENOMIC DNA]</scope>
</reference>
<feature type="compositionally biased region" description="Basic and acidic residues" evidence="2">
    <location>
        <begin position="251"/>
        <end position="265"/>
    </location>
</feature>